<keyword evidence="5 7" id="KW-0687">Ribonucleoprotein</keyword>
<evidence type="ECO:0000259" key="9">
    <source>
        <dbReference type="Pfam" id="PF01281"/>
    </source>
</evidence>
<dbReference type="GO" id="GO:0005840">
    <property type="term" value="C:ribosome"/>
    <property type="evidence" value="ECO:0007669"/>
    <property type="project" value="UniProtKB-KW"/>
</dbReference>
<feature type="domain" description="Large ribosomal subunit protein bL9 C-terminal" evidence="10">
    <location>
        <begin position="66"/>
        <end position="149"/>
    </location>
</feature>
<dbReference type="InterPro" id="IPR020070">
    <property type="entry name" value="Ribosomal_bL9_N"/>
</dbReference>
<evidence type="ECO:0000259" key="10">
    <source>
        <dbReference type="Pfam" id="PF03948"/>
    </source>
</evidence>
<protein>
    <recommendedName>
        <fullName evidence="6 7">Large ribosomal subunit protein bL9</fullName>
    </recommendedName>
</protein>
<dbReference type="InterPro" id="IPR036791">
    <property type="entry name" value="Ribosomal_bL9_C_sf"/>
</dbReference>
<evidence type="ECO:0000313" key="11">
    <source>
        <dbReference type="EMBL" id="KRO62054.1"/>
    </source>
</evidence>
<name>A0A0R2RI04_9BACT</name>
<dbReference type="GO" id="GO:0003735">
    <property type="term" value="F:structural constituent of ribosome"/>
    <property type="evidence" value="ECO:0007669"/>
    <property type="project" value="InterPro"/>
</dbReference>
<feature type="compositionally biased region" description="Basic and acidic residues" evidence="8">
    <location>
        <begin position="169"/>
        <end position="178"/>
    </location>
</feature>
<evidence type="ECO:0000256" key="6">
    <source>
        <dbReference type="ARBA" id="ARBA00035292"/>
    </source>
</evidence>
<dbReference type="GO" id="GO:0019843">
    <property type="term" value="F:rRNA binding"/>
    <property type="evidence" value="ECO:0007669"/>
    <property type="project" value="UniProtKB-UniRule"/>
</dbReference>
<dbReference type="EMBL" id="LIBO01000146">
    <property type="protein sequence ID" value="KRO62054.1"/>
    <property type="molecule type" value="Genomic_DNA"/>
</dbReference>
<dbReference type="GO" id="GO:1990904">
    <property type="term" value="C:ribonucleoprotein complex"/>
    <property type="evidence" value="ECO:0007669"/>
    <property type="project" value="UniProtKB-KW"/>
</dbReference>
<comment type="caution">
    <text evidence="11">The sequence shown here is derived from an EMBL/GenBank/DDBJ whole genome shotgun (WGS) entry which is preliminary data.</text>
</comment>
<dbReference type="InterPro" id="IPR000244">
    <property type="entry name" value="Ribosomal_bL9"/>
</dbReference>
<dbReference type="PANTHER" id="PTHR21368">
    <property type="entry name" value="50S RIBOSOMAL PROTEIN L9"/>
    <property type="match status" value="1"/>
</dbReference>
<evidence type="ECO:0000256" key="5">
    <source>
        <dbReference type="ARBA" id="ARBA00023274"/>
    </source>
</evidence>
<reference evidence="11 12" key="1">
    <citation type="submission" date="2015-10" db="EMBL/GenBank/DDBJ databases">
        <title>Metagenome-Assembled Genomes uncover a global brackish microbiome.</title>
        <authorList>
            <person name="Hugerth L.W."/>
            <person name="Larsson J."/>
            <person name="Alneberg J."/>
            <person name="Lindh M.V."/>
            <person name="Legrand C."/>
            <person name="Pinhassi J."/>
            <person name="Andersson A.F."/>
        </authorList>
    </citation>
    <scope>NUCLEOTIDE SEQUENCE [LARGE SCALE GENOMIC DNA]</scope>
    <source>
        <strain evidence="11">BACL18 MAG-120507-bin52</strain>
    </source>
</reference>
<dbReference type="InterPro" id="IPR020069">
    <property type="entry name" value="Ribosomal_bL9_C"/>
</dbReference>
<gene>
    <name evidence="7" type="primary">rplI</name>
    <name evidence="11" type="ORF">ABR82_06600</name>
</gene>
<feature type="region of interest" description="Disordered" evidence="8">
    <location>
        <begin position="153"/>
        <end position="178"/>
    </location>
</feature>
<organism evidence="11 12">
    <name type="scientific">Verrucomicrobia subdivision 6 bacterium BACL9 MAG-120507-bin52</name>
    <dbReference type="NCBI Taxonomy" id="1655590"/>
    <lineage>
        <taxon>Bacteria</taxon>
        <taxon>Pseudomonadati</taxon>
        <taxon>Verrucomicrobiota</taxon>
        <taxon>Verrucomicrobiia</taxon>
        <taxon>Verrucomicrobiales</taxon>
        <taxon>Verrucomicrobia subdivision 6</taxon>
    </lineage>
</organism>
<dbReference type="Pfam" id="PF01281">
    <property type="entry name" value="Ribosomal_L9_N"/>
    <property type="match status" value="1"/>
</dbReference>
<dbReference type="GO" id="GO:0006412">
    <property type="term" value="P:translation"/>
    <property type="evidence" value="ECO:0007669"/>
    <property type="project" value="UniProtKB-UniRule"/>
</dbReference>
<evidence type="ECO:0000256" key="2">
    <source>
        <dbReference type="ARBA" id="ARBA00022730"/>
    </source>
</evidence>
<sequence>MNQEVILKSPVKGLGAEADMVRVKPGYARNYLFPRGLATPVNASSKRQIESLKKRRQEREVAEAAATQERAAKLGKLALAFELKQAQEGAEKLFGAITATEIAAALAEKGFEVERRDVIVAKAINHVGEHDVTVDLGYSVKVQIKVKVTGNTDENFERPVKSRRPKKTVAAEEPDKKS</sequence>
<accession>A0A0R2RI04</accession>
<dbReference type="Proteomes" id="UP000051269">
    <property type="component" value="Unassembled WGS sequence"/>
</dbReference>
<dbReference type="Gene3D" id="3.40.5.10">
    <property type="entry name" value="Ribosomal protein L9, N-terminal domain"/>
    <property type="match status" value="1"/>
</dbReference>
<evidence type="ECO:0000313" key="12">
    <source>
        <dbReference type="Proteomes" id="UP000051269"/>
    </source>
</evidence>
<comment type="similarity">
    <text evidence="1 7">Belongs to the bacterial ribosomal protein bL9 family.</text>
</comment>
<dbReference type="InterPro" id="IPR020594">
    <property type="entry name" value="Ribosomal_bL9_bac/chp"/>
</dbReference>
<feature type="domain" description="Ribosomal protein L9" evidence="9">
    <location>
        <begin position="4"/>
        <end position="48"/>
    </location>
</feature>
<dbReference type="NCBIfam" id="TIGR00158">
    <property type="entry name" value="L9"/>
    <property type="match status" value="1"/>
</dbReference>
<evidence type="ECO:0000256" key="4">
    <source>
        <dbReference type="ARBA" id="ARBA00022980"/>
    </source>
</evidence>
<dbReference type="Pfam" id="PF03948">
    <property type="entry name" value="Ribosomal_L9_C"/>
    <property type="match status" value="1"/>
</dbReference>
<evidence type="ECO:0000256" key="7">
    <source>
        <dbReference type="HAMAP-Rule" id="MF_00503"/>
    </source>
</evidence>
<evidence type="ECO:0000256" key="1">
    <source>
        <dbReference type="ARBA" id="ARBA00010605"/>
    </source>
</evidence>
<dbReference type="Gene3D" id="3.10.430.100">
    <property type="entry name" value="Ribosomal protein L9, C-terminal domain"/>
    <property type="match status" value="1"/>
</dbReference>
<keyword evidence="4 7" id="KW-0689">Ribosomal protein</keyword>
<keyword evidence="3 7" id="KW-0694">RNA-binding</keyword>
<dbReference type="HAMAP" id="MF_00503">
    <property type="entry name" value="Ribosomal_bL9"/>
    <property type="match status" value="1"/>
</dbReference>
<dbReference type="SUPFAM" id="SSF55653">
    <property type="entry name" value="Ribosomal protein L9 C-domain"/>
    <property type="match status" value="1"/>
</dbReference>
<comment type="function">
    <text evidence="7">Binds to the 23S rRNA.</text>
</comment>
<evidence type="ECO:0000256" key="8">
    <source>
        <dbReference type="SAM" id="MobiDB-lite"/>
    </source>
</evidence>
<proteinExistence type="inferred from homology"/>
<dbReference type="SUPFAM" id="SSF55658">
    <property type="entry name" value="L9 N-domain-like"/>
    <property type="match status" value="1"/>
</dbReference>
<dbReference type="InterPro" id="IPR036935">
    <property type="entry name" value="Ribosomal_bL9_N_sf"/>
</dbReference>
<dbReference type="InterPro" id="IPR009027">
    <property type="entry name" value="Ribosomal_bL9/RNase_H1_N"/>
</dbReference>
<dbReference type="AlphaFoldDB" id="A0A0R2RI04"/>
<keyword evidence="2 7" id="KW-0699">rRNA-binding</keyword>
<evidence type="ECO:0000256" key="3">
    <source>
        <dbReference type="ARBA" id="ARBA00022884"/>
    </source>
</evidence>